<evidence type="ECO:0000313" key="1">
    <source>
        <dbReference type="EMBL" id="MBX60628.1"/>
    </source>
</evidence>
<dbReference type="AlphaFoldDB" id="A0A2P2Q0Y7"/>
<accession>A0A2P2Q0Y7</accession>
<sequence length="52" mass="5814">MAIFLLTKNPPHLASSGRQTVLHVSYLDYQLSVDFQLVAHIDRLLGLSSTFV</sequence>
<proteinExistence type="predicted"/>
<reference evidence="1" key="1">
    <citation type="submission" date="2018-02" db="EMBL/GenBank/DDBJ databases">
        <title>Rhizophora mucronata_Transcriptome.</title>
        <authorList>
            <person name="Meera S.P."/>
            <person name="Sreeshan A."/>
            <person name="Augustine A."/>
        </authorList>
    </citation>
    <scope>NUCLEOTIDE SEQUENCE</scope>
    <source>
        <tissue evidence="1">Leaf</tissue>
    </source>
</reference>
<dbReference type="EMBL" id="GGEC01080144">
    <property type="protein sequence ID" value="MBX60628.1"/>
    <property type="molecule type" value="Transcribed_RNA"/>
</dbReference>
<name>A0A2P2Q0Y7_RHIMU</name>
<organism evidence="1">
    <name type="scientific">Rhizophora mucronata</name>
    <name type="common">Asiatic mangrove</name>
    <dbReference type="NCBI Taxonomy" id="61149"/>
    <lineage>
        <taxon>Eukaryota</taxon>
        <taxon>Viridiplantae</taxon>
        <taxon>Streptophyta</taxon>
        <taxon>Embryophyta</taxon>
        <taxon>Tracheophyta</taxon>
        <taxon>Spermatophyta</taxon>
        <taxon>Magnoliopsida</taxon>
        <taxon>eudicotyledons</taxon>
        <taxon>Gunneridae</taxon>
        <taxon>Pentapetalae</taxon>
        <taxon>rosids</taxon>
        <taxon>fabids</taxon>
        <taxon>Malpighiales</taxon>
        <taxon>Rhizophoraceae</taxon>
        <taxon>Rhizophora</taxon>
    </lineage>
</organism>
<protein>
    <submittedName>
        <fullName evidence="1">Uncharacterized protein</fullName>
    </submittedName>
</protein>